<name>A0ABX8TMC9_9CAUL</name>
<organism evidence="1 2">
    <name type="scientific">Brevundimonas nasdae</name>
    <dbReference type="NCBI Taxonomy" id="172043"/>
    <lineage>
        <taxon>Bacteria</taxon>
        <taxon>Pseudomonadati</taxon>
        <taxon>Pseudomonadota</taxon>
        <taxon>Alphaproteobacteria</taxon>
        <taxon>Caulobacterales</taxon>
        <taxon>Caulobacteraceae</taxon>
        <taxon>Brevundimonas</taxon>
    </lineage>
</organism>
<reference evidence="1 2" key="1">
    <citation type="submission" date="2021-07" db="EMBL/GenBank/DDBJ databases">
        <title>Isolation and characterization of bacteria from a gold mining with a capacity of golden bioaccumulation.</title>
        <authorList>
            <person name="Yang X.J."/>
        </authorList>
    </citation>
    <scope>NUCLEOTIDE SEQUENCE [LARGE SCALE GENOMIC DNA]</scope>
    <source>
        <strain evidence="1 2">Au29</strain>
        <plasmid evidence="1 2">unnamed1</plasmid>
    </source>
</reference>
<keyword evidence="2" id="KW-1185">Reference proteome</keyword>
<sequence length="99" mass="11165">MLPPDWRHATLAKRSGTATVTTLSIRSQLPAEALYGLLREDRRAEVDGYVFGLAPDNLLWVTNPYGIDVAFLDFTIENCRRWIEAIGNEAEDREWGAVT</sequence>
<dbReference type="EMBL" id="CP080035">
    <property type="protein sequence ID" value="QYC12396.1"/>
    <property type="molecule type" value="Genomic_DNA"/>
</dbReference>
<dbReference type="GeneID" id="94377251"/>
<accession>A0ABX8TMC9</accession>
<protein>
    <submittedName>
        <fullName evidence="1">Uncharacterized protein</fullName>
    </submittedName>
</protein>
<gene>
    <name evidence="1" type="ORF">KWG56_18305</name>
</gene>
<proteinExistence type="predicted"/>
<dbReference type="RefSeq" id="WP_219373713.1">
    <property type="nucleotide sequence ID" value="NZ_CP080035.1"/>
</dbReference>
<dbReference type="Proteomes" id="UP000824334">
    <property type="component" value="Plasmid unnamed1"/>
</dbReference>
<evidence type="ECO:0000313" key="1">
    <source>
        <dbReference type="EMBL" id="QYC12396.1"/>
    </source>
</evidence>
<geneLocation type="plasmid" evidence="1 2">
    <name>unnamed1</name>
</geneLocation>
<evidence type="ECO:0000313" key="2">
    <source>
        <dbReference type="Proteomes" id="UP000824334"/>
    </source>
</evidence>
<keyword evidence="1" id="KW-0614">Plasmid</keyword>